<comment type="caution">
    <text evidence="1">The sequence shown here is derived from an EMBL/GenBank/DDBJ whole genome shotgun (WGS) entry which is preliminary data.</text>
</comment>
<accession>A0A939EQ30</accession>
<evidence type="ECO:0000313" key="2">
    <source>
        <dbReference type="Proteomes" id="UP000664779"/>
    </source>
</evidence>
<dbReference type="Proteomes" id="UP000664779">
    <property type="component" value="Unassembled WGS sequence"/>
</dbReference>
<evidence type="ECO:0000313" key="1">
    <source>
        <dbReference type="EMBL" id="MBO0346007.1"/>
    </source>
</evidence>
<sequence length="497" mass="53802">MTIYSQGTALVRHAETGEVHLIEADLLDFGATGHEKRAMGTETTHLAVVEHPQLGDLVWSIWEYPTGVESARNTNVGPHELLVNIDFGIEQEETDEDDEDYESAEEQDRDHRVEALIEWFFGHYEDPAMRLPYESAEGGYQWIWGGPYDAREVLEDIFPGEDEEIIDAAVEVIEADGLTEWAPVPSDDDFDDSAIEPLGNDDLTDIAHELETLIRDLRDPDSEPAFRLGEDGLIHLARPSDVAVPTEGYPLLDELGAATGDLLNSIAGTNAHTDLRIAAHRYADAINAEAVSISQIYARGVRLANSTEAMQHAIARDDLPPLPSDAEAHLSSVLELHGAYIMAQPEGRELAESSEAFRRTPEETDAMQNAARRFADAVHAAPELFGKDVMNHVTEAAEGIGYGPQPERSNQAAAATFRNLTLSLIKGVSAFTAATIAGQAVIGSIPGGALVGASSESINVAWAFLVANAPIFKAIGGSFGADLTWIAHAANLLERLK</sequence>
<dbReference type="RefSeq" id="WP_206941143.1">
    <property type="nucleotide sequence ID" value="NZ_JAFLNF010000005.1"/>
</dbReference>
<dbReference type="AlphaFoldDB" id="A0A939EQ30"/>
<gene>
    <name evidence="1" type="ORF">J0X15_12305</name>
</gene>
<name>A0A939EQ30_9HYPH</name>
<keyword evidence="2" id="KW-1185">Reference proteome</keyword>
<dbReference type="EMBL" id="JAFLNF010000005">
    <property type="protein sequence ID" value="MBO0346007.1"/>
    <property type="molecule type" value="Genomic_DNA"/>
</dbReference>
<proteinExistence type="predicted"/>
<reference evidence="1" key="1">
    <citation type="submission" date="2021-03" db="EMBL/GenBank/DDBJ databases">
        <title>Roseibium sp. CAU 1637 isolated from Incheon.</title>
        <authorList>
            <person name="Kim W."/>
        </authorList>
    </citation>
    <scope>NUCLEOTIDE SEQUENCE</scope>
    <source>
        <strain evidence="1">CAU 1637</strain>
    </source>
</reference>
<protein>
    <submittedName>
        <fullName evidence="1">Uncharacterized protein</fullName>
    </submittedName>
</protein>
<organism evidence="1 2">
    <name type="scientific">Roseibium limicola</name>
    <dbReference type="NCBI Taxonomy" id="2816037"/>
    <lineage>
        <taxon>Bacteria</taxon>
        <taxon>Pseudomonadati</taxon>
        <taxon>Pseudomonadota</taxon>
        <taxon>Alphaproteobacteria</taxon>
        <taxon>Hyphomicrobiales</taxon>
        <taxon>Stappiaceae</taxon>
        <taxon>Roseibium</taxon>
    </lineage>
</organism>